<dbReference type="AlphaFoldDB" id="A0A1H3SQ08"/>
<dbReference type="Proteomes" id="UP000182902">
    <property type="component" value="Unassembled WGS sequence"/>
</dbReference>
<reference evidence="1 2" key="1">
    <citation type="submission" date="2016-10" db="EMBL/GenBank/DDBJ databases">
        <authorList>
            <person name="de Groot N.N."/>
        </authorList>
    </citation>
    <scope>NUCLEOTIDE SEQUENCE [LARGE SCALE GENOMIC DNA]</scope>
    <source>
        <strain evidence="1 2">ICMP 14252</strain>
    </source>
</reference>
<name>A0A1H3SQ08_9PSED</name>
<organism evidence="1 2">
    <name type="scientific">Pseudomonas salomonii</name>
    <dbReference type="NCBI Taxonomy" id="191391"/>
    <lineage>
        <taxon>Bacteria</taxon>
        <taxon>Pseudomonadati</taxon>
        <taxon>Pseudomonadota</taxon>
        <taxon>Gammaproteobacteria</taxon>
        <taxon>Pseudomonadales</taxon>
        <taxon>Pseudomonadaceae</taxon>
        <taxon>Pseudomonas</taxon>
    </lineage>
</organism>
<evidence type="ECO:0000313" key="1">
    <source>
        <dbReference type="EMBL" id="SDZ39209.1"/>
    </source>
</evidence>
<protein>
    <submittedName>
        <fullName evidence="1">Mu-like prophage I protein</fullName>
    </submittedName>
</protein>
<evidence type="ECO:0000313" key="2">
    <source>
        <dbReference type="Proteomes" id="UP000182902"/>
    </source>
</evidence>
<sequence length="325" mass="35357">MKTQLALNTDLSATVSDGKAPEWVELIPPGPNVTGRDGRQWLFDEQAGILVQSSFLGRAIDLPIDWEHATQHRATKGESAPAAGWIKQLELRNGSLWGLVDWTPRASEQVVNREYRFLSPVFDFDPDTTRIARLVSAGLTNKPNFLLTALNQENMEVTPVTLSPALLTALGLPATATEEQALAATAQLKATAQAVNTEKPNLEQFMPRADYDSVLQRAANAEQALADQKKTEHTKQVDALITSATQAGKITPATVDYHRAACQDETGLARFKAFVDAAPVVADPTNLGERKPKETTTALNAEEQAMCLQLGVDQVEFAKTKQSEV</sequence>
<dbReference type="EMBL" id="FNOX01000009">
    <property type="protein sequence ID" value="SDZ39209.1"/>
    <property type="molecule type" value="Genomic_DNA"/>
</dbReference>
<accession>A0A1H3SQ08</accession>
<dbReference type="RefSeq" id="WP_069788402.1">
    <property type="nucleotide sequence ID" value="NZ_FNOX01000009.1"/>
</dbReference>
<gene>
    <name evidence="1" type="ORF">SAMN05216247_109307</name>
</gene>
<proteinExistence type="predicted"/>
<dbReference type="Pfam" id="PF10123">
    <property type="entry name" value="Mu-like_Pro"/>
    <property type="match status" value="1"/>
</dbReference>
<dbReference type="InterPro" id="IPR012106">
    <property type="entry name" value="Phage_Mu_Gp1"/>
</dbReference>
<dbReference type="PIRSF" id="PIRSF016624">
    <property type="entry name" value="Mu_prophg_I"/>
    <property type="match status" value="1"/>
</dbReference>